<name>A0ABZ0S0W4_9BACI</name>
<evidence type="ECO:0000313" key="1">
    <source>
        <dbReference type="EMBL" id="WPK13096.1"/>
    </source>
</evidence>
<organism evidence="1 2">
    <name type="scientific">Lysinibacillus louembei</name>
    <dbReference type="NCBI Taxonomy" id="1470088"/>
    <lineage>
        <taxon>Bacteria</taxon>
        <taxon>Bacillati</taxon>
        <taxon>Bacillota</taxon>
        <taxon>Bacilli</taxon>
        <taxon>Bacillales</taxon>
        <taxon>Bacillaceae</taxon>
        <taxon>Lysinibacillus</taxon>
    </lineage>
</organism>
<dbReference type="RefSeq" id="WP_319837699.1">
    <property type="nucleotide sequence ID" value="NZ_CP137624.1"/>
</dbReference>
<dbReference type="EMBL" id="CP137624">
    <property type="protein sequence ID" value="WPK13096.1"/>
    <property type="molecule type" value="Genomic_DNA"/>
</dbReference>
<dbReference type="InterPro" id="IPR053139">
    <property type="entry name" value="Surface_bspA-like"/>
</dbReference>
<accession>A0ABZ0S0W4</accession>
<sequence>MISLHENEAYLAQLITSVTIPNSVKHIGHSAFLNNQLTKITLPSKLKSIGRHAFSSNKLTTITVPNSVTSILGDIVSGNPIKSYTLPDHLQMKKDKVYQDLYYTIINNNGKKEIKITSYNQKTTKTKFTIPAKINNLPVTEIGHFAFTPHLTPLGLEQYDYTKKIVSQFSLPNSIRKIGISAFDSTNFNQNIEVKLPTSLVEISDYAFANNNMSNAKKQLIIPAKVKSIGKNAFLYNQLRGVTIPNSVTTLGKGAFSSNSMNKVVIGNGVTSIHDYAFFGNKITTLTLPKTLQSIGNSAFAVNQLPRLVLPNNVVHIGKNAFSENLITSVSLPSKLTTIDAETFTHNKLKTLTIPASVISFDFSSVYSNSIQSVVLKGSKTTVTKAYTDQIIKSIYTDAAYTQAWSAWDTLQNKPVTLYLRY</sequence>
<dbReference type="Pfam" id="PF13306">
    <property type="entry name" value="LRR_5"/>
    <property type="match status" value="2"/>
</dbReference>
<dbReference type="InterPro" id="IPR026906">
    <property type="entry name" value="LRR_5"/>
</dbReference>
<dbReference type="PANTHER" id="PTHR45661">
    <property type="entry name" value="SURFACE ANTIGEN"/>
    <property type="match status" value="1"/>
</dbReference>
<dbReference type="Proteomes" id="UP001322664">
    <property type="component" value="Chromosome"/>
</dbReference>
<protein>
    <submittedName>
        <fullName evidence="1">Leucine-rich repeat domain-containing protein</fullName>
    </submittedName>
</protein>
<proteinExistence type="predicted"/>
<evidence type="ECO:0000313" key="2">
    <source>
        <dbReference type="Proteomes" id="UP001322664"/>
    </source>
</evidence>
<dbReference type="InterPro" id="IPR032675">
    <property type="entry name" value="LRR_dom_sf"/>
</dbReference>
<dbReference type="Gene3D" id="3.80.10.10">
    <property type="entry name" value="Ribonuclease Inhibitor"/>
    <property type="match status" value="3"/>
</dbReference>
<reference evidence="1 2" key="1">
    <citation type="submission" date="2023-09" db="EMBL/GenBank/DDBJ databases">
        <authorList>
            <person name="Page C.A."/>
            <person name="Perez-Diaz I.M."/>
        </authorList>
    </citation>
    <scope>NUCLEOTIDE SEQUENCE [LARGE SCALE GENOMIC DNA]</scope>
    <source>
        <strain evidence="1 2">Ll15</strain>
    </source>
</reference>
<keyword evidence="2" id="KW-1185">Reference proteome</keyword>
<gene>
    <name evidence="1" type="ORF">R6U77_05255</name>
</gene>
<dbReference type="PANTHER" id="PTHR45661:SF3">
    <property type="entry name" value="IG-LIKE DOMAIN-CONTAINING PROTEIN"/>
    <property type="match status" value="1"/>
</dbReference>